<dbReference type="EC" id="1.11.1.-" evidence="13"/>
<dbReference type="InterPro" id="IPR044831">
    <property type="entry name" value="Ccp1-like"/>
</dbReference>
<evidence type="ECO:0000256" key="12">
    <source>
        <dbReference type="ARBA" id="ARBA00049265"/>
    </source>
</evidence>
<keyword evidence="10" id="KW-0408">Iron</keyword>
<dbReference type="AlphaFoldDB" id="A0A8H8DLF0"/>
<dbReference type="Gene3D" id="1.10.420.10">
    <property type="entry name" value="Peroxidase, domain 2"/>
    <property type="match status" value="1"/>
</dbReference>
<dbReference type="PRINTS" id="PR00459">
    <property type="entry name" value="ASPEROXIDASE"/>
</dbReference>
<dbReference type="GO" id="GO:0000302">
    <property type="term" value="P:response to reactive oxygen species"/>
    <property type="evidence" value="ECO:0007669"/>
    <property type="project" value="TreeGrafter"/>
</dbReference>
<evidence type="ECO:0000256" key="10">
    <source>
        <dbReference type="ARBA" id="ARBA00023004"/>
    </source>
</evidence>
<comment type="function">
    <text evidence="1">Destroys radicals which are normally produced within the cells and which are toxic to biological systems.</text>
</comment>
<evidence type="ECO:0000256" key="5">
    <source>
        <dbReference type="ARBA" id="ARBA00022559"/>
    </source>
</evidence>
<gene>
    <name evidence="15" type="ORF">BJ554DRAFT_4294</name>
</gene>
<organism evidence="15 16">
    <name type="scientific">Olpidium bornovanus</name>
    <dbReference type="NCBI Taxonomy" id="278681"/>
    <lineage>
        <taxon>Eukaryota</taxon>
        <taxon>Fungi</taxon>
        <taxon>Fungi incertae sedis</taxon>
        <taxon>Olpidiomycota</taxon>
        <taxon>Olpidiomycotina</taxon>
        <taxon>Olpidiomycetes</taxon>
        <taxon>Olpidiales</taxon>
        <taxon>Olpidiaceae</taxon>
        <taxon>Olpidium</taxon>
    </lineage>
</organism>
<keyword evidence="5 13" id="KW-0575">Peroxidase</keyword>
<feature type="domain" description="Plant heme peroxidase family profile" evidence="14">
    <location>
        <begin position="20"/>
        <end position="82"/>
    </location>
</feature>
<keyword evidence="8" id="KW-0809">Transit peptide</keyword>
<keyword evidence="6" id="KW-0349">Heme</keyword>
<dbReference type="Pfam" id="PF00141">
    <property type="entry name" value="peroxidase"/>
    <property type="match status" value="1"/>
</dbReference>
<evidence type="ECO:0000313" key="15">
    <source>
        <dbReference type="EMBL" id="KAG5462638.1"/>
    </source>
</evidence>
<name>A0A8H8DLF0_9FUNG</name>
<evidence type="ECO:0000256" key="7">
    <source>
        <dbReference type="ARBA" id="ARBA00022723"/>
    </source>
</evidence>
<dbReference type="GO" id="GO:0005758">
    <property type="term" value="C:mitochondrial intermembrane space"/>
    <property type="evidence" value="ECO:0007669"/>
    <property type="project" value="UniProtKB-SubCell"/>
</dbReference>
<proteinExistence type="inferred from homology"/>
<accession>A0A8H8DLF0</accession>
<evidence type="ECO:0000256" key="2">
    <source>
        <dbReference type="ARBA" id="ARBA00004305"/>
    </source>
</evidence>
<dbReference type="GO" id="GO:0034599">
    <property type="term" value="P:cellular response to oxidative stress"/>
    <property type="evidence" value="ECO:0007669"/>
    <property type="project" value="InterPro"/>
</dbReference>
<evidence type="ECO:0000256" key="13">
    <source>
        <dbReference type="RuleBase" id="RU363051"/>
    </source>
</evidence>
<comment type="subcellular location">
    <subcellularLocation>
        <location evidence="3">Mitochondrion intermembrane space</location>
    </subcellularLocation>
    <subcellularLocation>
        <location evidence="2">Mitochondrion matrix</location>
    </subcellularLocation>
</comment>
<dbReference type="SUPFAM" id="SSF48113">
    <property type="entry name" value="Heme-dependent peroxidases"/>
    <property type="match status" value="1"/>
</dbReference>
<evidence type="ECO:0000256" key="9">
    <source>
        <dbReference type="ARBA" id="ARBA00023002"/>
    </source>
</evidence>
<evidence type="ECO:0000256" key="11">
    <source>
        <dbReference type="ARBA" id="ARBA00023128"/>
    </source>
</evidence>
<dbReference type="GO" id="GO:0046872">
    <property type="term" value="F:metal ion binding"/>
    <property type="evidence" value="ECO:0007669"/>
    <property type="project" value="UniProtKB-UniRule"/>
</dbReference>
<evidence type="ECO:0000256" key="8">
    <source>
        <dbReference type="ARBA" id="ARBA00022946"/>
    </source>
</evidence>
<dbReference type="Proteomes" id="UP000673691">
    <property type="component" value="Unassembled WGS sequence"/>
</dbReference>
<evidence type="ECO:0000313" key="16">
    <source>
        <dbReference type="Proteomes" id="UP000673691"/>
    </source>
</evidence>
<dbReference type="InterPro" id="IPR002016">
    <property type="entry name" value="Haem_peroxidase"/>
</dbReference>
<comment type="similarity">
    <text evidence="4">Belongs to the peroxidase family. Cytochrome c peroxidase subfamily.</text>
</comment>
<keyword evidence="16" id="KW-1185">Reference proteome</keyword>
<feature type="non-terminal residue" evidence="15">
    <location>
        <position position="1"/>
    </location>
</feature>
<sequence>AHALGRCHADRSGFEGPWTPSPTVFTNDFFVQLLNQTWVPKKWNGPKQLVDKKTGELMMLPADYALLEDKAFRKYVELYAKDSEKFFEDFAAAYGKLLSLGVKFKPDQKPYSFPVVNA</sequence>
<dbReference type="InterPro" id="IPR010255">
    <property type="entry name" value="Haem_peroxidase_sf"/>
</dbReference>
<dbReference type="PANTHER" id="PTHR31356">
    <property type="entry name" value="THYLAKOID LUMENAL 29 KDA PROTEIN, CHLOROPLASTIC-RELATED"/>
    <property type="match status" value="1"/>
</dbReference>
<comment type="caution">
    <text evidence="15">The sequence shown here is derived from an EMBL/GenBank/DDBJ whole genome shotgun (WGS) entry which is preliminary data.</text>
</comment>
<protein>
    <recommendedName>
        <fullName evidence="13">Peroxidase</fullName>
        <ecNumber evidence="13">1.11.1.-</ecNumber>
    </recommendedName>
</protein>
<dbReference type="GO" id="GO:0042744">
    <property type="term" value="P:hydrogen peroxide catabolic process"/>
    <property type="evidence" value="ECO:0007669"/>
    <property type="project" value="TreeGrafter"/>
</dbReference>
<dbReference type="GO" id="GO:0005759">
    <property type="term" value="C:mitochondrial matrix"/>
    <property type="evidence" value="ECO:0007669"/>
    <property type="project" value="UniProtKB-SubCell"/>
</dbReference>
<evidence type="ECO:0000256" key="6">
    <source>
        <dbReference type="ARBA" id="ARBA00022617"/>
    </source>
</evidence>
<keyword evidence="11" id="KW-0496">Mitochondrion</keyword>
<keyword evidence="7" id="KW-0479">Metal-binding</keyword>
<dbReference type="GO" id="GO:0020037">
    <property type="term" value="F:heme binding"/>
    <property type="evidence" value="ECO:0007669"/>
    <property type="project" value="UniProtKB-UniRule"/>
</dbReference>
<dbReference type="PANTHER" id="PTHR31356:SF58">
    <property type="entry name" value="CYTOCHROME C PEROXIDASE, MITOCHONDRIAL"/>
    <property type="match status" value="1"/>
</dbReference>
<dbReference type="InterPro" id="IPR002207">
    <property type="entry name" value="Peroxidase_I"/>
</dbReference>
<evidence type="ECO:0000259" key="14">
    <source>
        <dbReference type="Pfam" id="PF00141"/>
    </source>
</evidence>
<evidence type="ECO:0000256" key="3">
    <source>
        <dbReference type="ARBA" id="ARBA00004569"/>
    </source>
</evidence>
<dbReference type="EMBL" id="JAEFCI010001851">
    <property type="protein sequence ID" value="KAG5462638.1"/>
    <property type="molecule type" value="Genomic_DNA"/>
</dbReference>
<evidence type="ECO:0000256" key="1">
    <source>
        <dbReference type="ARBA" id="ARBA00003917"/>
    </source>
</evidence>
<dbReference type="OrthoDB" id="2859658at2759"/>
<evidence type="ECO:0000256" key="4">
    <source>
        <dbReference type="ARBA" id="ARBA00005997"/>
    </source>
</evidence>
<comment type="catalytic activity">
    <reaction evidence="12">
        <text>2 Fe(II)-[cytochrome c] + H2O2 + 2 H(+) = 2 Fe(III)-[cytochrome c] + 2 H2O</text>
        <dbReference type="Rhea" id="RHEA:16581"/>
        <dbReference type="Rhea" id="RHEA-COMP:10350"/>
        <dbReference type="Rhea" id="RHEA-COMP:14399"/>
        <dbReference type="ChEBI" id="CHEBI:15377"/>
        <dbReference type="ChEBI" id="CHEBI:15378"/>
        <dbReference type="ChEBI" id="CHEBI:16240"/>
        <dbReference type="ChEBI" id="CHEBI:29033"/>
        <dbReference type="ChEBI" id="CHEBI:29034"/>
        <dbReference type="EC" id="1.11.1.5"/>
    </reaction>
</comment>
<keyword evidence="9 13" id="KW-0560">Oxidoreductase</keyword>
<dbReference type="GO" id="GO:0004130">
    <property type="term" value="F:cytochrome-c peroxidase activity"/>
    <property type="evidence" value="ECO:0007669"/>
    <property type="project" value="UniProtKB-EC"/>
</dbReference>
<reference evidence="15 16" key="1">
    <citation type="journal article" name="Sci. Rep.">
        <title>Genome-scale phylogenetic analyses confirm Olpidium as the closest living zoosporic fungus to the non-flagellated, terrestrial fungi.</title>
        <authorList>
            <person name="Chang Y."/>
            <person name="Rochon D."/>
            <person name="Sekimoto S."/>
            <person name="Wang Y."/>
            <person name="Chovatia M."/>
            <person name="Sandor L."/>
            <person name="Salamov A."/>
            <person name="Grigoriev I.V."/>
            <person name="Stajich J.E."/>
            <person name="Spatafora J.W."/>
        </authorList>
    </citation>
    <scope>NUCLEOTIDE SEQUENCE [LARGE SCALE GENOMIC DNA]</scope>
    <source>
        <strain evidence="15">S191</strain>
    </source>
</reference>